<feature type="binding site" evidence="4">
    <location>
        <position position="62"/>
    </location>
    <ligand>
        <name>Zn(2+)</name>
        <dbReference type="ChEBI" id="CHEBI:29105"/>
    </ligand>
</feature>
<dbReference type="PATRIC" id="fig|42256.3.peg.2780"/>
<gene>
    <name evidence="4" type="primary">mtaD</name>
    <name evidence="6" type="ORF">RradSPS_2728</name>
    <name evidence="7" type="ORF">SIL72_01275</name>
</gene>
<dbReference type="InterPro" id="IPR032466">
    <property type="entry name" value="Metal_Hydrolase"/>
</dbReference>
<protein>
    <recommendedName>
        <fullName evidence="4">5-methylthioadenosine/S-adenosylhomocysteine deaminase</fullName>
        <shortName evidence="4">MTA/SAH deaminase</shortName>
        <ecNumber evidence="4">3.5.4.28</ecNumber>
        <ecNumber evidence="4">3.5.4.31</ecNumber>
    </recommendedName>
</protein>
<sequence>MRRLFKNATILTMTGEEPLRNASLVVAGAEIFYVGTEPPEGRYDETVDLSGKLLMPGLINTHGHAAMCLLRGYGSDLPLQTWLEEKMWPMEARFGAEQVRWGTALAVVEMLKGGTTLFADMYDHMDEVARVVEESGIRASLCRGVIGLGPEEERREKLAESVRFAEEWSGAADGRITTMLGPHAPYTCPPDFLGEFVAASERTGAPVHIHLSETAFEVEQNVRDYGARPVEHLDKLGLLDRPTLVAHAVHLTDAEIELLAERDVKVSHNPGSNLKLGSGIARVPEMLRAGMRPSLGTDSAASNNNLDLLEEIRLAALIHKGNTLDPLAVSASEALRMGTLYGAEAVFLAQKVGTLEAGKLADFIVLDLSAAHLQPQERINDVISHVAYSAVHSDVLDVYVDGEPVVRDGVCTRLDEEKVVARANEALAKILG</sequence>
<feature type="domain" description="Amidohydrolase-related" evidence="5">
    <location>
        <begin position="54"/>
        <end position="405"/>
    </location>
</feature>
<evidence type="ECO:0000259" key="5">
    <source>
        <dbReference type="Pfam" id="PF01979"/>
    </source>
</evidence>
<dbReference type="InterPro" id="IPR011059">
    <property type="entry name" value="Metal-dep_hydrolase_composite"/>
</dbReference>
<dbReference type="InterPro" id="IPR023512">
    <property type="entry name" value="Deaminase_MtaD/DadD"/>
</dbReference>
<comment type="cofactor">
    <cofactor evidence="4">
        <name>Zn(2+)</name>
        <dbReference type="ChEBI" id="CHEBI:29105"/>
    </cofactor>
    <text evidence="4">Binds 1 zinc ion per subunit.</text>
</comment>
<dbReference type="Gene3D" id="3.20.20.140">
    <property type="entry name" value="Metal-dependent hydrolases"/>
    <property type="match status" value="1"/>
</dbReference>
<dbReference type="Pfam" id="PF01979">
    <property type="entry name" value="Amidohydro_1"/>
    <property type="match status" value="1"/>
</dbReference>
<reference evidence="6 8" key="1">
    <citation type="submission" date="2014-03" db="EMBL/GenBank/DDBJ databases">
        <title>Complete genome sequence of the Radio-Resistant Rubrobacter radiotolerans RSPS-4.</title>
        <authorList>
            <person name="Egas C.C."/>
            <person name="Barroso C.C."/>
            <person name="Froufe H.J.C."/>
            <person name="Pacheco J.J."/>
            <person name="Albuquerque L.L."/>
            <person name="da Costa M.M.S."/>
        </authorList>
    </citation>
    <scope>NUCLEOTIDE SEQUENCE [LARGE SCALE GENOMIC DNA]</scope>
    <source>
        <strain evidence="6 8">RSPS-4</strain>
    </source>
</reference>
<feature type="binding site" evidence="4">
    <location>
        <position position="213"/>
    </location>
    <ligand>
        <name>substrate</name>
    </ligand>
</feature>
<feature type="binding site" evidence="4">
    <location>
        <position position="143"/>
    </location>
    <ligand>
        <name>substrate</name>
    </ligand>
</feature>
<dbReference type="CDD" id="cd01298">
    <property type="entry name" value="ATZ_TRZ_like"/>
    <property type="match status" value="1"/>
</dbReference>
<dbReference type="HOGENOM" id="CLU_012358_2_0_11"/>
<dbReference type="PANTHER" id="PTHR43794:SF11">
    <property type="entry name" value="AMIDOHYDROLASE-RELATED DOMAIN-CONTAINING PROTEIN"/>
    <property type="match status" value="1"/>
</dbReference>
<comment type="catalytic activity">
    <reaction evidence="4">
        <text>S-adenosyl-L-homocysteine + H2O + H(+) = S-inosyl-L-homocysteine + NH4(+)</text>
        <dbReference type="Rhea" id="RHEA:20716"/>
        <dbReference type="ChEBI" id="CHEBI:15377"/>
        <dbReference type="ChEBI" id="CHEBI:15378"/>
        <dbReference type="ChEBI" id="CHEBI:28938"/>
        <dbReference type="ChEBI" id="CHEBI:57856"/>
        <dbReference type="ChEBI" id="CHEBI:57985"/>
        <dbReference type="EC" id="3.5.4.28"/>
    </reaction>
</comment>
<accession>A0A023X734</accession>
<evidence type="ECO:0000256" key="1">
    <source>
        <dbReference type="ARBA" id="ARBA00022723"/>
    </source>
</evidence>
<dbReference type="HAMAP" id="MF_01281">
    <property type="entry name" value="MTA_SAH_deamin"/>
    <property type="match status" value="1"/>
</dbReference>
<evidence type="ECO:0000313" key="7">
    <source>
        <dbReference type="EMBL" id="MDX5892650.1"/>
    </source>
</evidence>
<dbReference type="InterPro" id="IPR050287">
    <property type="entry name" value="MTA/SAH_deaminase"/>
</dbReference>
<dbReference type="Gene3D" id="2.30.40.10">
    <property type="entry name" value="Urease, subunit C, domain 1"/>
    <property type="match status" value="1"/>
</dbReference>
<evidence type="ECO:0000256" key="2">
    <source>
        <dbReference type="ARBA" id="ARBA00022801"/>
    </source>
</evidence>
<evidence type="ECO:0000313" key="8">
    <source>
        <dbReference type="Proteomes" id="UP000025229"/>
    </source>
</evidence>
<dbReference type="AlphaFoldDB" id="A0A023X734"/>
<keyword evidence="8" id="KW-1185">Reference proteome</keyword>
<keyword evidence="1 4" id="KW-0479">Metal-binding</keyword>
<evidence type="ECO:0000313" key="6">
    <source>
        <dbReference type="EMBL" id="AHY48011.1"/>
    </source>
</evidence>
<dbReference type="FunFam" id="3.20.20.140:FF:000014">
    <property type="entry name" value="5-methylthioadenosine/S-adenosylhomocysteine deaminase"/>
    <property type="match status" value="1"/>
</dbReference>
<dbReference type="Proteomes" id="UP000025229">
    <property type="component" value="Chromosome"/>
</dbReference>
<comment type="catalytic activity">
    <reaction evidence="4">
        <text>S-methyl-5'-thioadenosine + H2O + H(+) = S-methyl-5'-thioinosine + NH4(+)</text>
        <dbReference type="Rhea" id="RHEA:25025"/>
        <dbReference type="ChEBI" id="CHEBI:15377"/>
        <dbReference type="ChEBI" id="CHEBI:15378"/>
        <dbReference type="ChEBI" id="CHEBI:17509"/>
        <dbReference type="ChEBI" id="CHEBI:28938"/>
        <dbReference type="ChEBI" id="CHEBI:48595"/>
        <dbReference type="EC" id="3.5.4.31"/>
    </reaction>
</comment>
<dbReference type="EC" id="3.5.4.28" evidence="4"/>
<feature type="binding site" evidence="4">
    <location>
        <position position="210"/>
    </location>
    <ligand>
        <name>Zn(2+)</name>
        <dbReference type="ChEBI" id="CHEBI:29105"/>
    </ligand>
</feature>
<comment type="similarity">
    <text evidence="4">Belongs to the metallo-dependent hydrolases superfamily. MTA/SAH deaminase family.</text>
</comment>
<dbReference type="SUPFAM" id="SSF51338">
    <property type="entry name" value="Composite domain of metallo-dependent hydrolases"/>
    <property type="match status" value="1"/>
</dbReference>
<keyword evidence="3 4" id="KW-0862">Zinc</keyword>
<evidence type="ECO:0000256" key="4">
    <source>
        <dbReference type="HAMAP-Rule" id="MF_01281"/>
    </source>
</evidence>
<dbReference type="Proteomes" id="UP001281130">
    <property type="component" value="Unassembled WGS sequence"/>
</dbReference>
<name>A0A023X734_RUBRA</name>
<dbReference type="GO" id="GO:0090614">
    <property type="term" value="F:5'-methylthioadenosine deaminase activity"/>
    <property type="evidence" value="ECO:0007669"/>
    <property type="project" value="UniProtKB-UniRule"/>
</dbReference>
<dbReference type="PANTHER" id="PTHR43794">
    <property type="entry name" value="AMINOHYDROLASE SSNA-RELATED"/>
    <property type="match status" value="1"/>
</dbReference>
<feature type="binding site" evidence="4">
    <location>
        <position position="298"/>
    </location>
    <ligand>
        <name>substrate</name>
    </ligand>
</feature>
<dbReference type="STRING" id="42256.RradSPS_2728"/>
<dbReference type="eggNOG" id="COG0402">
    <property type="taxonomic scope" value="Bacteria"/>
</dbReference>
<keyword evidence="2 4" id="KW-0378">Hydrolase</keyword>
<comment type="function">
    <text evidence="4">Catalyzes the deamination of 5-methylthioadenosine and S-adenosyl-L-homocysteine into 5-methylthioinosine and S-inosyl-L-homocysteine, respectively. Is also able to deaminate adenosine.</text>
</comment>
<dbReference type="GO" id="GO:0046872">
    <property type="term" value="F:metal ion binding"/>
    <property type="evidence" value="ECO:0007669"/>
    <property type="project" value="UniProtKB-KW"/>
</dbReference>
<dbReference type="GO" id="GO:0050270">
    <property type="term" value="F:S-adenosylhomocysteine deaminase activity"/>
    <property type="evidence" value="ECO:0007669"/>
    <property type="project" value="UniProtKB-UniRule"/>
</dbReference>
<dbReference type="KEGG" id="rrd:RradSPS_2728"/>
<dbReference type="EMBL" id="JAWXXX010000001">
    <property type="protein sequence ID" value="MDX5892650.1"/>
    <property type="molecule type" value="Genomic_DNA"/>
</dbReference>
<dbReference type="EC" id="3.5.4.31" evidence="4"/>
<feature type="binding site" evidence="4">
    <location>
        <position position="298"/>
    </location>
    <ligand>
        <name>Zn(2+)</name>
        <dbReference type="ChEBI" id="CHEBI:29105"/>
    </ligand>
</feature>
<feature type="binding site" evidence="4">
    <location>
        <position position="91"/>
    </location>
    <ligand>
        <name>substrate</name>
    </ligand>
</feature>
<reference evidence="7" key="2">
    <citation type="submission" date="2023-11" db="EMBL/GenBank/DDBJ databases">
        <title>MicrobeMod: A computational toolkit for identifying prokaryotic methylation and restriction-modification with nanopore sequencing.</title>
        <authorList>
            <person name="Crits-Christoph A."/>
            <person name="Kang S.C."/>
            <person name="Lee H."/>
            <person name="Ostrov N."/>
        </authorList>
    </citation>
    <scope>NUCLEOTIDE SEQUENCE</scope>
    <source>
        <strain evidence="7">ATCC 51242</strain>
    </source>
</reference>
<dbReference type="EMBL" id="CP007514">
    <property type="protein sequence ID" value="AHY48011.1"/>
    <property type="molecule type" value="Genomic_DNA"/>
</dbReference>
<feature type="binding site" evidence="4">
    <location>
        <position position="64"/>
    </location>
    <ligand>
        <name>Zn(2+)</name>
        <dbReference type="ChEBI" id="CHEBI:29105"/>
    </ligand>
</feature>
<feature type="binding site" evidence="4">
    <location>
        <position position="154"/>
    </location>
    <ligand>
        <name>substrate</name>
    </ligand>
</feature>
<evidence type="ECO:0000256" key="3">
    <source>
        <dbReference type="ARBA" id="ARBA00022833"/>
    </source>
</evidence>
<feature type="binding site" evidence="4">
    <location>
        <position position="183"/>
    </location>
    <ligand>
        <name>substrate</name>
    </ligand>
</feature>
<dbReference type="InterPro" id="IPR006680">
    <property type="entry name" value="Amidohydro-rel"/>
</dbReference>
<organism evidence="6 8">
    <name type="scientific">Rubrobacter radiotolerans</name>
    <name type="common">Arthrobacter radiotolerans</name>
    <dbReference type="NCBI Taxonomy" id="42256"/>
    <lineage>
        <taxon>Bacteria</taxon>
        <taxon>Bacillati</taxon>
        <taxon>Actinomycetota</taxon>
        <taxon>Rubrobacteria</taxon>
        <taxon>Rubrobacterales</taxon>
        <taxon>Rubrobacteraceae</taxon>
        <taxon>Rubrobacter</taxon>
    </lineage>
</organism>
<proteinExistence type="inferred from homology"/>
<dbReference type="SUPFAM" id="SSF51556">
    <property type="entry name" value="Metallo-dependent hydrolases"/>
    <property type="match status" value="1"/>
</dbReference>